<keyword evidence="3" id="KW-1185">Reference proteome</keyword>
<organism evidence="3 4">
    <name type="scientific">Steinernema glaseri</name>
    <dbReference type="NCBI Taxonomy" id="37863"/>
    <lineage>
        <taxon>Eukaryota</taxon>
        <taxon>Metazoa</taxon>
        <taxon>Ecdysozoa</taxon>
        <taxon>Nematoda</taxon>
        <taxon>Chromadorea</taxon>
        <taxon>Rhabditida</taxon>
        <taxon>Tylenchina</taxon>
        <taxon>Panagrolaimomorpha</taxon>
        <taxon>Strongyloidoidea</taxon>
        <taxon>Steinernematidae</taxon>
        <taxon>Steinernema</taxon>
    </lineage>
</organism>
<dbReference type="AlphaFoldDB" id="A0A1I7Y0N9"/>
<evidence type="ECO:0000259" key="2">
    <source>
        <dbReference type="Pfam" id="PF00567"/>
    </source>
</evidence>
<name>A0A1I7Y0N9_9BILA</name>
<dbReference type="InterPro" id="IPR002999">
    <property type="entry name" value="Tudor"/>
</dbReference>
<proteinExistence type="predicted"/>
<dbReference type="WBParaSite" id="L893_g1140.t1">
    <property type="protein sequence ID" value="L893_g1140.t1"/>
    <property type="gene ID" value="L893_g1140"/>
</dbReference>
<dbReference type="Gene3D" id="2.30.30.140">
    <property type="match status" value="1"/>
</dbReference>
<protein>
    <submittedName>
        <fullName evidence="4">Tudor domain-containing protein</fullName>
    </submittedName>
</protein>
<dbReference type="GO" id="GO:0005737">
    <property type="term" value="C:cytoplasm"/>
    <property type="evidence" value="ECO:0007669"/>
    <property type="project" value="UniProtKB-ARBA"/>
</dbReference>
<evidence type="ECO:0000313" key="4">
    <source>
        <dbReference type="WBParaSite" id="L893_g1140.t1"/>
    </source>
</evidence>
<dbReference type="Proteomes" id="UP000095287">
    <property type="component" value="Unplaced"/>
</dbReference>
<feature type="compositionally biased region" description="Basic and acidic residues" evidence="1">
    <location>
        <begin position="104"/>
        <end position="118"/>
    </location>
</feature>
<feature type="domain" description="Tudor" evidence="2">
    <location>
        <begin position="155"/>
        <end position="270"/>
    </location>
</feature>
<dbReference type="SUPFAM" id="SSF63748">
    <property type="entry name" value="Tudor/PWWP/MBT"/>
    <property type="match status" value="1"/>
</dbReference>
<dbReference type="InterPro" id="IPR035437">
    <property type="entry name" value="SNase_OB-fold_sf"/>
</dbReference>
<sequence length="347" mass="37771">NIVGSEFAMLYFVDRGTVARVLQQEVLPLNAKFTDAAKWPAFFLPAMLSMSAKLESKFVDACRGAIATGEGAKCEVRFVRFDDASRRFLVELVEGSLVVVESTSRPDSRSSRHSDGGRKHSNVSPSSFPSRPSSAGGGALPNFEPLSTKDLIPGRPCAVSVLSWDDPENISFRPSSLAPIPEYMYKALSRDWETLPLLGEADIVAGSLYIAKTKTGYERVRAARLLDASLWKVFALDLGAYEEVAAADLKPLTNVGSFMKVMVIKCRLDGIIPNAPEGTWPAKAQEVLRELLEGAKKVQLVPSGDPSEAKWSCEHSVIAVPWVTCRLDVDGVDVSRRLVDSGVALQR</sequence>
<dbReference type="Gene3D" id="2.40.50.90">
    <property type="match status" value="1"/>
</dbReference>
<reference evidence="4" key="1">
    <citation type="submission" date="2016-11" db="UniProtKB">
        <authorList>
            <consortium name="WormBaseParasite"/>
        </authorList>
    </citation>
    <scope>IDENTIFICATION</scope>
</reference>
<evidence type="ECO:0000256" key="1">
    <source>
        <dbReference type="SAM" id="MobiDB-lite"/>
    </source>
</evidence>
<feature type="region of interest" description="Disordered" evidence="1">
    <location>
        <begin position="103"/>
        <end position="136"/>
    </location>
</feature>
<evidence type="ECO:0000313" key="3">
    <source>
        <dbReference type="Proteomes" id="UP000095287"/>
    </source>
</evidence>
<dbReference type="Pfam" id="PF00567">
    <property type="entry name" value="TUDOR"/>
    <property type="match status" value="1"/>
</dbReference>
<accession>A0A1I7Y0N9</accession>
<feature type="compositionally biased region" description="Low complexity" evidence="1">
    <location>
        <begin position="122"/>
        <end position="134"/>
    </location>
</feature>